<name>A0ABP5BMM8_9PSEU</name>
<keyword evidence="2" id="KW-0378">Hydrolase</keyword>
<reference evidence="3" key="1">
    <citation type="journal article" date="2019" name="Int. J. Syst. Evol. Microbiol.">
        <title>The Global Catalogue of Microorganisms (GCM) 10K type strain sequencing project: providing services to taxonomists for standard genome sequencing and annotation.</title>
        <authorList>
            <consortium name="The Broad Institute Genomics Platform"/>
            <consortium name="The Broad Institute Genome Sequencing Center for Infectious Disease"/>
            <person name="Wu L."/>
            <person name="Ma J."/>
        </authorList>
    </citation>
    <scope>NUCLEOTIDE SEQUENCE [LARGE SCALE GENOMIC DNA]</scope>
    <source>
        <strain evidence="3">JCM 14545</strain>
    </source>
</reference>
<comment type="caution">
    <text evidence="2">The sequence shown here is derived from an EMBL/GenBank/DDBJ whole genome shotgun (WGS) entry which is preliminary data.</text>
</comment>
<dbReference type="Proteomes" id="UP001501116">
    <property type="component" value="Unassembled WGS sequence"/>
</dbReference>
<dbReference type="InterPro" id="IPR000073">
    <property type="entry name" value="AB_hydrolase_1"/>
</dbReference>
<accession>A0ABP5BMM8</accession>
<feature type="domain" description="AB hydrolase-1" evidence="1">
    <location>
        <begin position="52"/>
        <end position="159"/>
    </location>
</feature>
<dbReference type="PANTHER" id="PTHR46438">
    <property type="entry name" value="ALPHA/BETA-HYDROLASES SUPERFAMILY PROTEIN"/>
    <property type="match status" value="1"/>
</dbReference>
<dbReference type="GO" id="GO:0016787">
    <property type="term" value="F:hydrolase activity"/>
    <property type="evidence" value="ECO:0007669"/>
    <property type="project" value="UniProtKB-KW"/>
</dbReference>
<sequence length="281" mass="30459">MTENYRSALGKRIVEQRYRALLDTWPVEKTELRVPTREGETFVVASGPEDAPPVIALQGSGANAAMWLPSIAVLSARLRVYAVDVIGEPGFSAPSRPELGSEAYAWWLDDVLRELGLSEAAFLGVSLGGWFAIDYASRRPDAVTRLVLQTPSGIGRQKLGVLFKAIALRPFGDWGARKLLRGVAGVDVPAGDELVDLMLSVGKQFQYRMGTIPIFSDETLAGLKMPVFVEVGGKDSMIDTHATQRRVEANAPNALVRMLPEAGHLPLKPSRPLLKFLGGAP</sequence>
<proteinExistence type="predicted"/>
<dbReference type="EMBL" id="BAAANN010000004">
    <property type="protein sequence ID" value="GAA1947332.1"/>
    <property type="molecule type" value="Genomic_DNA"/>
</dbReference>
<keyword evidence="3" id="KW-1185">Reference proteome</keyword>
<dbReference type="Pfam" id="PF00561">
    <property type="entry name" value="Abhydrolase_1"/>
    <property type="match status" value="1"/>
</dbReference>
<protein>
    <submittedName>
        <fullName evidence="2">Alpha/beta hydrolase</fullName>
    </submittedName>
</protein>
<dbReference type="Gene3D" id="3.40.50.1820">
    <property type="entry name" value="alpha/beta hydrolase"/>
    <property type="match status" value="1"/>
</dbReference>
<gene>
    <name evidence="2" type="ORF">GCM10009754_14330</name>
</gene>
<dbReference type="RefSeq" id="WP_344414776.1">
    <property type="nucleotide sequence ID" value="NZ_BAAANN010000004.1"/>
</dbReference>
<dbReference type="SUPFAM" id="SSF53474">
    <property type="entry name" value="alpha/beta-Hydrolases"/>
    <property type="match status" value="1"/>
</dbReference>
<evidence type="ECO:0000259" key="1">
    <source>
        <dbReference type="Pfam" id="PF00561"/>
    </source>
</evidence>
<organism evidence="2 3">
    <name type="scientific">Amycolatopsis minnesotensis</name>
    <dbReference type="NCBI Taxonomy" id="337894"/>
    <lineage>
        <taxon>Bacteria</taxon>
        <taxon>Bacillati</taxon>
        <taxon>Actinomycetota</taxon>
        <taxon>Actinomycetes</taxon>
        <taxon>Pseudonocardiales</taxon>
        <taxon>Pseudonocardiaceae</taxon>
        <taxon>Amycolatopsis</taxon>
    </lineage>
</organism>
<evidence type="ECO:0000313" key="2">
    <source>
        <dbReference type="EMBL" id="GAA1947332.1"/>
    </source>
</evidence>
<dbReference type="InterPro" id="IPR029058">
    <property type="entry name" value="AB_hydrolase_fold"/>
</dbReference>
<evidence type="ECO:0000313" key="3">
    <source>
        <dbReference type="Proteomes" id="UP001501116"/>
    </source>
</evidence>